<feature type="domain" description="MITD1 C-terminal phospholipase D-like" evidence="3">
    <location>
        <begin position="378"/>
        <end position="510"/>
    </location>
</feature>
<name>A0A1I8AC01_9BILA</name>
<dbReference type="Pfam" id="PF16565">
    <property type="entry name" value="MIT_C"/>
    <property type="match status" value="1"/>
</dbReference>
<evidence type="ECO:0000313" key="4">
    <source>
        <dbReference type="Proteomes" id="UP000095287"/>
    </source>
</evidence>
<dbReference type="Gene3D" id="3.30.870.30">
    <property type="entry name" value="MITD, C-terminal phospholipase D-like domain"/>
    <property type="match status" value="1"/>
</dbReference>
<evidence type="ECO:0000259" key="3">
    <source>
        <dbReference type="Pfam" id="PF16565"/>
    </source>
</evidence>
<dbReference type="InterPro" id="IPR038113">
    <property type="entry name" value="MITD1_C_sf"/>
</dbReference>
<feature type="region of interest" description="Disordered" evidence="2">
    <location>
        <begin position="162"/>
        <end position="186"/>
    </location>
</feature>
<reference evidence="5" key="1">
    <citation type="submission" date="2016-11" db="UniProtKB">
        <authorList>
            <consortium name="WormBaseParasite"/>
        </authorList>
    </citation>
    <scope>IDENTIFICATION</scope>
</reference>
<dbReference type="Proteomes" id="UP000095287">
    <property type="component" value="Unplaced"/>
</dbReference>
<evidence type="ECO:0000256" key="1">
    <source>
        <dbReference type="SAM" id="Coils"/>
    </source>
</evidence>
<evidence type="ECO:0000256" key="2">
    <source>
        <dbReference type="SAM" id="MobiDB-lite"/>
    </source>
</evidence>
<dbReference type="InterPro" id="IPR032341">
    <property type="entry name" value="MITD1_C"/>
</dbReference>
<dbReference type="WBParaSite" id="L893_g4037.t1">
    <property type="protein sequence ID" value="L893_g4037.t1"/>
    <property type="gene ID" value="L893_g4037"/>
</dbReference>
<protein>
    <submittedName>
        <fullName evidence="5">MIT_C domain-containing protein</fullName>
    </submittedName>
</protein>
<feature type="coiled-coil region" evidence="1">
    <location>
        <begin position="231"/>
        <end position="258"/>
    </location>
</feature>
<keyword evidence="4" id="KW-1185">Reference proteome</keyword>
<sequence length="538" mass="62819">MARRVGTIVDLVEVQLGGQRRFVLSLEEDTTKKYGSAEWASELEQRFKGLTDDSRRFLESIPEEPEFISSLDLCRLTIKASEKASKCDECCEKIAIRKKSIDDLENLLEKISALLLNYFHLLHVESIYHSDLEYIVQRTEQNLINHTENEVDEEEILANEDAHWSNMSIDEGEPEEDQKEEENEGQVDWRMERAVDDLLKECRFQEAAMFYRVGVVLLLKDNPSCFFEAALAAKQAEYDEVKKRLKDLTNEDRRLESKLCAKHREISDRISDLEDQGSKQSVADRFAEALFTIRPVRFFSISVVVVKPLEFRTCTGRPILFVIWRKLAAIPRKLPPHLCPVTVTVGRFFNMGKIGRWLAQKNVEVVNGPVKKPHEFVYKRLIGEWFTRKVKWIELYEPYVVGGSAAQDYVHKMNLKSLFTLVTKNTRCEKLTLITKNVVPEKLKKELEECLPCSTFCVLKDENLHDRRIILSTKVEIVSGRGIDFFQYQYYSHDIERPVIDKRTKREYYVTEKVDLKEKWRPTMKCTIDVLKKKRSDK</sequence>
<feature type="compositionally biased region" description="Acidic residues" evidence="2">
    <location>
        <begin position="170"/>
        <end position="185"/>
    </location>
</feature>
<organism evidence="4 5">
    <name type="scientific">Steinernema glaseri</name>
    <dbReference type="NCBI Taxonomy" id="37863"/>
    <lineage>
        <taxon>Eukaryota</taxon>
        <taxon>Metazoa</taxon>
        <taxon>Ecdysozoa</taxon>
        <taxon>Nematoda</taxon>
        <taxon>Chromadorea</taxon>
        <taxon>Rhabditida</taxon>
        <taxon>Tylenchina</taxon>
        <taxon>Panagrolaimomorpha</taxon>
        <taxon>Strongyloidoidea</taxon>
        <taxon>Steinernematidae</taxon>
        <taxon>Steinernema</taxon>
    </lineage>
</organism>
<accession>A0A1I8AC01</accession>
<evidence type="ECO:0000313" key="5">
    <source>
        <dbReference type="WBParaSite" id="L893_g4037.t1"/>
    </source>
</evidence>
<proteinExistence type="predicted"/>
<dbReference type="AlphaFoldDB" id="A0A1I8AC01"/>
<keyword evidence="1" id="KW-0175">Coiled coil</keyword>